<protein>
    <submittedName>
        <fullName evidence="5">Retinol dehydrogenase 12-like</fullName>
    </submittedName>
</protein>
<dbReference type="AlphaFoldDB" id="A0AAJ7TN37"/>
<evidence type="ECO:0000313" key="4">
    <source>
        <dbReference type="Proteomes" id="UP001318040"/>
    </source>
</evidence>
<dbReference type="PRINTS" id="PR00080">
    <property type="entry name" value="SDRFAMILY"/>
</dbReference>
<comment type="similarity">
    <text evidence="1 3">Belongs to the short-chain dehydrogenases/reductases (SDR) family.</text>
</comment>
<dbReference type="InterPro" id="IPR036291">
    <property type="entry name" value="NAD(P)-bd_dom_sf"/>
</dbReference>
<dbReference type="PROSITE" id="PS00061">
    <property type="entry name" value="ADH_SHORT"/>
    <property type="match status" value="1"/>
</dbReference>
<evidence type="ECO:0000256" key="3">
    <source>
        <dbReference type="RuleBase" id="RU000363"/>
    </source>
</evidence>
<dbReference type="Proteomes" id="UP001318040">
    <property type="component" value="Chromosome 31"/>
</dbReference>
<dbReference type="PANTHER" id="PTHR43157">
    <property type="entry name" value="PHOSPHATIDYLINOSITOL-GLYCAN BIOSYNTHESIS CLASS F PROTEIN-RELATED"/>
    <property type="match status" value="1"/>
</dbReference>
<dbReference type="InterPro" id="IPR020904">
    <property type="entry name" value="Sc_DH/Rdtase_CS"/>
</dbReference>
<dbReference type="RefSeq" id="XP_032819557.1">
    <property type="nucleotide sequence ID" value="XM_032963666.1"/>
</dbReference>
<evidence type="ECO:0000256" key="2">
    <source>
        <dbReference type="ARBA" id="ARBA00023002"/>
    </source>
</evidence>
<dbReference type="Gene3D" id="3.40.50.720">
    <property type="entry name" value="NAD(P)-binding Rossmann-like Domain"/>
    <property type="match status" value="1"/>
</dbReference>
<evidence type="ECO:0000256" key="1">
    <source>
        <dbReference type="ARBA" id="ARBA00006484"/>
    </source>
</evidence>
<dbReference type="SUPFAM" id="SSF51735">
    <property type="entry name" value="NAD(P)-binding Rossmann-fold domains"/>
    <property type="match status" value="1"/>
</dbReference>
<organism evidence="4 5">
    <name type="scientific">Petromyzon marinus</name>
    <name type="common">Sea lamprey</name>
    <dbReference type="NCBI Taxonomy" id="7757"/>
    <lineage>
        <taxon>Eukaryota</taxon>
        <taxon>Metazoa</taxon>
        <taxon>Chordata</taxon>
        <taxon>Craniata</taxon>
        <taxon>Vertebrata</taxon>
        <taxon>Cyclostomata</taxon>
        <taxon>Hyperoartia</taxon>
        <taxon>Petromyzontiformes</taxon>
        <taxon>Petromyzontidae</taxon>
        <taxon>Petromyzon</taxon>
    </lineage>
</organism>
<keyword evidence="4" id="KW-1185">Reference proteome</keyword>
<dbReference type="PANTHER" id="PTHR43157:SF32">
    <property type="entry name" value="RETINOL DEHYDROGENASE 12"/>
    <property type="match status" value="1"/>
</dbReference>
<gene>
    <name evidence="5" type="primary">LOC116947670</name>
</gene>
<evidence type="ECO:0000313" key="5">
    <source>
        <dbReference type="RefSeq" id="XP_032819557.1"/>
    </source>
</evidence>
<sequence>MAPLAAPSSLLLLFVATLLGLAGFLAWMRPRLRRYVAGRRCPSAARVDGKTVVVTGASSGIGKETALELARRGARVIMACRDTRKAEAVASELRAQSGSQDVHVRHLDLANSASIRDFAQKLLQEEPRVDVLVNNAGVMMCPYQKTADGFEMQLGVNYLGHFLLTHLLLDALRRNGGRVVCVASLGHIFGRISFSDLMSARWYSPGLAYCQSKLALVMFVRSLARRLQGTGVSAFAVHPGTVHSELPRHSKLMTLAWWLFSPFIRTAEQGAQTSVFCAVAPEISALSGGYFSDCAEAAVAWQARRDPTARRLWAESCRLLGVRWE</sequence>
<dbReference type="InterPro" id="IPR002347">
    <property type="entry name" value="SDR_fam"/>
</dbReference>
<dbReference type="PRINTS" id="PR00081">
    <property type="entry name" value="GDHRDH"/>
</dbReference>
<dbReference type="KEGG" id="pmrn:116947670"/>
<dbReference type="Pfam" id="PF00106">
    <property type="entry name" value="adh_short"/>
    <property type="match status" value="1"/>
</dbReference>
<name>A0AAJ7TN37_PETMA</name>
<dbReference type="GO" id="GO:0016491">
    <property type="term" value="F:oxidoreductase activity"/>
    <property type="evidence" value="ECO:0007669"/>
    <property type="project" value="UniProtKB-KW"/>
</dbReference>
<reference evidence="5" key="1">
    <citation type="submission" date="2025-08" db="UniProtKB">
        <authorList>
            <consortium name="RefSeq"/>
        </authorList>
    </citation>
    <scope>IDENTIFICATION</scope>
    <source>
        <tissue evidence="5">Sperm</tissue>
    </source>
</reference>
<proteinExistence type="inferred from homology"/>
<keyword evidence="2" id="KW-0560">Oxidoreductase</keyword>
<accession>A0AAJ7TN37</accession>